<name>A0A915IUG8_ROMCU</name>
<organism evidence="1 2">
    <name type="scientific">Romanomermis culicivorax</name>
    <name type="common">Nematode worm</name>
    <dbReference type="NCBI Taxonomy" id="13658"/>
    <lineage>
        <taxon>Eukaryota</taxon>
        <taxon>Metazoa</taxon>
        <taxon>Ecdysozoa</taxon>
        <taxon>Nematoda</taxon>
        <taxon>Enoplea</taxon>
        <taxon>Dorylaimia</taxon>
        <taxon>Mermithida</taxon>
        <taxon>Mermithoidea</taxon>
        <taxon>Mermithidae</taxon>
        <taxon>Romanomermis</taxon>
    </lineage>
</organism>
<dbReference type="AlphaFoldDB" id="A0A915IUG8"/>
<proteinExistence type="predicted"/>
<accession>A0A915IUG8</accession>
<dbReference type="WBParaSite" id="nRc.2.0.1.t17462-RA">
    <property type="protein sequence ID" value="nRc.2.0.1.t17462-RA"/>
    <property type="gene ID" value="nRc.2.0.1.g17462"/>
</dbReference>
<protein>
    <submittedName>
        <fullName evidence="2">Uncharacterized protein</fullName>
    </submittedName>
</protein>
<sequence length="71" mass="8747">MWSSVWRNEHEIIEFMKWMGQDLLNNKISDQMDELLERYPKIRTQKSIQNIFCVLPIKWIPRSLKEPKEEQ</sequence>
<keyword evidence="1" id="KW-1185">Reference proteome</keyword>
<dbReference type="Proteomes" id="UP000887565">
    <property type="component" value="Unplaced"/>
</dbReference>
<reference evidence="2" key="1">
    <citation type="submission" date="2022-11" db="UniProtKB">
        <authorList>
            <consortium name="WormBaseParasite"/>
        </authorList>
    </citation>
    <scope>IDENTIFICATION</scope>
</reference>
<evidence type="ECO:0000313" key="2">
    <source>
        <dbReference type="WBParaSite" id="nRc.2.0.1.t17462-RA"/>
    </source>
</evidence>
<evidence type="ECO:0000313" key="1">
    <source>
        <dbReference type="Proteomes" id="UP000887565"/>
    </source>
</evidence>